<gene>
    <name evidence="10" type="ORF">FPY71_13360</name>
</gene>
<dbReference type="Pfam" id="PF02308">
    <property type="entry name" value="MgtC"/>
    <property type="match status" value="1"/>
</dbReference>
<evidence type="ECO:0000256" key="6">
    <source>
        <dbReference type="ARBA" id="ARBA00023136"/>
    </source>
</evidence>
<feature type="transmembrane region" description="Helical" evidence="7">
    <location>
        <begin position="74"/>
        <end position="90"/>
    </location>
</feature>
<keyword evidence="3" id="KW-1003">Cell membrane</keyword>
<dbReference type="RefSeq" id="WP_149300804.1">
    <property type="nucleotide sequence ID" value="NZ_VTWH01000003.1"/>
</dbReference>
<feature type="compositionally biased region" description="Basic and acidic residues" evidence="8">
    <location>
        <begin position="168"/>
        <end position="185"/>
    </location>
</feature>
<feature type="region of interest" description="Disordered" evidence="8">
    <location>
        <begin position="149"/>
        <end position="192"/>
    </location>
</feature>
<comment type="subcellular location">
    <subcellularLocation>
        <location evidence="7">Cell inner membrane</location>
        <topology evidence="7">Multi-pass membrane protein</topology>
    </subcellularLocation>
    <subcellularLocation>
        <location evidence="1">Cell membrane</location>
        <topology evidence="1">Multi-pass membrane protein</topology>
    </subcellularLocation>
</comment>
<dbReference type="InterPro" id="IPR003416">
    <property type="entry name" value="MgtC/SapB/SrpB/YhiD_fam"/>
</dbReference>
<dbReference type="PANTHER" id="PTHR33778">
    <property type="entry name" value="PROTEIN MGTC"/>
    <property type="match status" value="1"/>
</dbReference>
<feature type="domain" description="MgtC/SapB/SrpB/YhiD N-terminal" evidence="9">
    <location>
        <begin position="10"/>
        <end position="140"/>
    </location>
</feature>
<feature type="transmembrane region" description="Helical" evidence="7">
    <location>
        <begin position="35"/>
        <end position="54"/>
    </location>
</feature>
<keyword evidence="7" id="KW-0997">Cell inner membrane</keyword>
<keyword evidence="4 7" id="KW-0812">Transmembrane</keyword>
<evidence type="ECO:0000256" key="2">
    <source>
        <dbReference type="ARBA" id="ARBA00009298"/>
    </source>
</evidence>
<dbReference type="EMBL" id="VTWH01000003">
    <property type="protein sequence ID" value="KAA0969519.1"/>
    <property type="molecule type" value="Genomic_DNA"/>
</dbReference>
<name>A0A5B0DWE9_9HYPH</name>
<reference evidence="10 11" key="1">
    <citation type="submission" date="2019-08" db="EMBL/GenBank/DDBJ databases">
        <title>Aureimonas fodiniaquatilis sp. nov., isolated from a coal mine wastewater.</title>
        <authorList>
            <person name="Kim W."/>
        </authorList>
    </citation>
    <scope>NUCLEOTIDE SEQUENCE [LARGE SCALE GENOMIC DNA]</scope>
    <source>
        <strain evidence="10 11">CAU 1482</strain>
    </source>
</reference>
<evidence type="ECO:0000313" key="10">
    <source>
        <dbReference type="EMBL" id="KAA0969519.1"/>
    </source>
</evidence>
<dbReference type="PRINTS" id="PR01837">
    <property type="entry name" value="MGTCSAPBPROT"/>
</dbReference>
<evidence type="ECO:0000256" key="7">
    <source>
        <dbReference type="RuleBase" id="RU365041"/>
    </source>
</evidence>
<dbReference type="InterPro" id="IPR049177">
    <property type="entry name" value="MgtC_SapB_SrpB_YhiD_N"/>
</dbReference>
<evidence type="ECO:0000256" key="8">
    <source>
        <dbReference type="SAM" id="MobiDB-lite"/>
    </source>
</evidence>
<proteinExistence type="inferred from homology"/>
<evidence type="ECO:0000256" key="4">
    <source>
        <dbReference type="ARBA" id="ARBA00022692"/>
    </source>
</evidence>
<evidence type="ECO:0000256" key="5">
    <source>
        <dbReference type="ARBA" id="ARBA00022989"/>
    </source>
</evidence>
<organism evidence="10 11">
    <name type="scientific">Aureimonas fodinaquatilis</name>
    <dbReference type="NCBI Taxonomy" id="2565783"/>
    <lineage>
        <taxon>Bacteria</taxon>
        <taxon>Pseudomonadati</taxon>
        <taxon>Pseudomonadota</taxon>
        <taxon>Alphaproteobacteria</taxon>
        <taxon>Hyphomicrobiales</taxon>
        <taxon>Aurantimonadaceae</taxon>
        <taxon>Aureimonas</taxon>
    </lineage>
</organism>
<keyword evidence="11" id="KW-1185">Reference proteome</keyword>
<dbReference type="PANTHER" id="PTHR33778:SF1">
    <property type="entry name" value="MAGNESIUM TRANSPORTER YHID-RELATED"/>
    <property type="match status" value="1"/>
</dbReference>
<dbReference type="Proteomes" id="UP000324738">
    <property type="component" value="Unassembled WGS sequence"/>
</dbReference>
<evidence type="ECO:0000256" key="1">
    <source>
        <dbReference type="ARBA" id="ARBA00004651"/>
    </source>
</evidence>
<comment type="caution">
    <text evidence="10">The sequence shown here is derived from an EMBL/GenBank/DDBJ whole genome shotgun (WGS) entry which is preliminary data.</text>
</comment>
<evidence type="ECO:0000313" key="11">
    <source>
        <dbReference type="Proteomes" id="UP000324738"/>
    </source>
</evidence>
<sequence>MLETDVIMRLSLAVAGGLLLGLDRELRGISAGIRTHGIVALSSAAITVSALMLYETLSAQNPNNSIDPLRVVQGLAQAIGFIAAGAIFFARGDVHNLTSAANLWLAAALGITSGAGQFVLFFTALALGLVLITGIRVLEKYLPDFKRGDDSADVPEVEGRSNAPNRAVTDKDGYRKKGQTPDRSEQNSTTGI</sequence>
<comment type="caution">
    <text evidence="7">Lacks conserved residue(s) required for the propagation of feature annotation.</text>
</comment>
<evidence type="ECO:0000259" key="9">
    <source>
        <dbReference type="Pfam" id="PF02308"/>
    </source>
</evidence>
<dbReference type="GO" id="GO:0005886">
    <property type="term" value="C:plasma membrane"/>
    <property type="evidence" value="ECO:0007669"/>
    <property type="project" value="UniProtKB-SubCell"/>
</dbReference>
<comment type="similarity">
    <text evidence="2 7">Belongs to the MgtC/SapB family.</text>
</comment>
<keyword evidence="5 7" id="KW-1133">Transmembrane helix</keyword>
<protein>
    <recommendedName>
        <fullName evidence="7">Protein MgtC</fullName>
    </recommendedName>
</protein>
<dbReference type="AlphaFoldDB" id="A0A5B0DWE9"/>
<evidence type="ECO:0000256" key="3">
    <source>
        <dbReference type="ARBA" id="ARBA00022475"/>
    </source>
</evidence>
<dbReference type="OrthoDB" id="9811198at2"/>
<keyword evidence="6 7" id="KW-0472">Membrane</keyword>
<accession>A0A5B0DWE9</accession>